<dbReference type="Gene3D" id="3.30.70.100">
    <property type="match status" value="1"/>
</dbReference>
<evidence type="ECO:0000256" key="10">
    <source>
        <dbReference type="ARBA" id="ARBA00022989"/>
    </source>
</evidence>
<comment type="similarity">
    <text evidence="2">Belongs to the cation transport ATPase (P-type) (TC 3.A.3) family. Type IB subfamily.</text>
</comment>
<organism evidence="15 16">
    <name type="scientific">Dokdonia ponticola</name>
    <dbReference type="NCBI Taxonomy" id="2041041"/>
    <lineage>
        <taxon>Bacteria</taxon>
        <taxon>Pseudomonadati</taxon>
        <taxon>Bacteroidota</taxon>
        <taxon>Flavobacteriia</taxon>
        <taxon>Flavobacteriales</taxon>
        <taxon>Flavobacteriaceae</taxon>
        <taxon>Dokdonia</taxon>
    </lineage>
</organism>
<evidence type="ECO:0000256" key="11">
    <source>
        <dbReference type="ARBA" id="ARBA00023065"/>
    </source>
</evidence>
<keyword evidence="7" id="KW-0479">Metal-binding</keyword>
<keyword evidence="10 13" id="KW-1133">Transmembrane helix</keyword>
<dbReference type="InterPro" id="IPR006121">
    <property type="entry name" value="HMA_dom"/>
</dbReference>
<evidence type="ECO:0000256" key="9">
    <source>
        <dbReference type="ARBA" id="ARBA00022967"/>
    </source>
</evidence>
<feature type="transmembrane region" description="Helical" evidence="13">
    <location>
        <begin position="467"/>
        <end position="494"/>
    </location>
</feature>
<dbReference type="InterPro" id="IPR059000">
    <property type="entry name" value="ATPase_P-type_domA"/>
</dbReference>
<feature type="transmembrane region" description="Helical" evidence="13">
    <location>
        <begin position="233"/>
        <end position="250"/>
    </location>
</feature>
<dbReference type="InterPro" id="IPR036163">
    <property type="entry name" value="HMA_dom_sf"/>
</dbReference>
<dbReference type="Gene3D" id="3.40.1110.10">
    <property type="entry name" value="Calcium-transporting ATPase, cytoplasmic domain N"/>
    <property type="match status" value="1"/>
</dbReference>
<dbReference type="EMBL" id="JBHSFV010000008">
    <property type="protein sequence ID" value="MFC4634998.1"/>
    <property type="molecule type" value="Genomic_DNA"/>
</dbReference>
<dbReference type="SUPFAM" id="SSF56784">
    <property type="entry name" value="HAD-like"/>
    <property type="match status" value="1"/>
</dbReference>
<comment type="caution">
    <text evidence="15">The sequence shown here is derived from an EMBL/GenBank/DDBJ whole genome shotgun (WGS) entry which is preliminary data.</text>
</comment>
<keyword evidence="3" id="KW-0813">Transport</keyword>
<reference evidence="16" key="1">
    <citation type="journal article" date="2019" name="Int. J. Syst. Evol. Microbiol.">
        <title>The Global Catalogue of Microorganisms (GCM) 10K type strain sequencing project: providing services to taxonomists for standard genome sequencing and annotation.</title>
        <authorList>
            <consortium name="The Broad Institute Genomics Platform"/>
            <consortium name="The Broad Institute Genome Sequencing Center for Infectious Disease"/>
            <person name="Wu L."/>
            <person name="Ma J."/>
        </authorList>
    </citation>
    <scope>NUCLEOTIDE SEQUENCE [LARGE SCALE GENOMIC DNA]</scope>
    <source>
        <strain evidence="16">YJ-61-S</strain>
    </source>
</reference>
<dbReference type="InterPro" id="IPR008250">
    <property type="entry name" value="ATPase_P-typ_transduc_dom_A_sf"/>
</dbReference>
<keyword evidence="4" id="KW-1003">Cell membrane</keyword>
<accession>A0ABV9HZM4</accession>
<keyword evidence="8" id="KW-0460">Magnesium</keyword>
<dbReference type="InterPro" id="IPR023299">
    <property type="entry name" value="ATPase_P-typ_cyto_dom_N"/>
</dbReference>
<dbReference type="RefSeq" id="WP_379979793.1">
    <property type="nucleotide sequence ID" value="NZ_JBHSFV010000008.1"/>
</dbReference>
<evidence type="ECO:0000256" key="3">
    <source>
        <dbReference type="ARBA" id="ARBA00022448"/>
    </source>
</evidence>
<feature type="transmembrane region" description="Helical" evidence="13">
    <location>
        <begin position="204"/>
        <end position="226"/>
    </location>
</feature>
<keyword evidence="9" id="KW-1278">Translocase</keyword>
<comment type="subcellular location">
    <subcellularLocation>
        <location evidence="1">Cell membrane</location>
        <topology evidence="1">Multi-pass membrane protein</topology>
    </subcellularLocation>
</comment>
<feature type="transmembrane region" description="Helical" evidence="13">
    <location>
        <begin position="262"/>
        <end position="280"/>
    </location>
</feature>
<evidence type="ECO:0000256" key="4">
    <source>
        <dbReference type="ARBA" id="ARBA00022475"/>
    </source>
</evidence>
<dbReference type="PRINTS" id="PR00943">
    <property type="entry name" value="CUATPASE"/>
</dbReference>
<evidence type="ECO:0000256" key="1">
    <source>
        <dbReference type="ARBA" id="ARBA00004651"/>
    </source>
</evidence>
<evidence type="ECO:0000256" key="13">
    <source>
        <dbReference type="SAM" id="Phobius"/>
    </source>
</evidence>
<dbReference type="InterPro" id="IPR036412">
    <property type="entry name" value="HAD-like_sf"/>
</dbReference>
<evidence type="ECO:0000313" key="15">
    <source>
        <dbReference type="EMBL" id="MFC4634998.1"/>
    </source>
</evidence>
<dbReference type="Gene3D" id="3.40.50.1000">
    <property type="entry name" value="HAD superfamily/HAD-like"/>
    <property type="match status" value="1"/>
</dbReference>
<dbReference type="InterPro" id="IPR018303">
    <property type="entry name" value="ATPase_P-typ_P_site"/>
</dbReference>
<dbReference type="PROSITE" id="PS00154">
    <property type="entry name" value="ATPASE_E1_E2"/>
    <property type="match status" value="1"/>
</dbReference>
<dbReference type="Pfam" id="PF00702">
    <property type="entry name" value="Hydrolase"/>
    <property type="match status" value="1"/>
</dbReference>
<evidence type="ECO:0000256" key="2">
    <source>
        <dbReference type="ARBA" id="ARBA00006024"/>
    </source>
</evidence>
<dbReference type="PRINTS" id="PR00119">
    <property type="entry name" value="CATATPASE"/>
</dbReference>
<sequence length="836" mass="93035">MESCFHCGDLCNTTIITHDDKSFCCQGCKTVFDILNENNLSYYYDLEHTPGTTPNRIEGKFDFLDNAQIVSKLLEFNEQETQIVTLLIPSIHCSSCIWVLENLNKIHSGVKTAQVNFSKKTVSITFSSTLITLKELAILLARIGYEPYISLEDATKKKTYVDRSLLYKLGVAGFAFGNIMFLSFPEYFEVHEFWLERYKYVFRWLIFAFAIPVAFYAGIDYFVAAYKGLRSKILNIDVPIALGISVLFIRSTVEIATDSGTGFFDSMAGLVFFLLLGKFFQQKTYAYLSFERDYKSYFPIAVTRLIENSSDADSAGVHTDTAGVHTDTAFAKAKTEEQAQVYDLKKGDRILIRNSELLPVDAVLIKGNALIDYSFVTGEAAPVTKQSGDYLYAGGRQQAGSIEVEVLKSVEQSYLTKLWSNEIFSKNKQSVFESLTNQISKKFTISLLIIAIVASTVWLFIDAAIALNVFTAVLIVACPCAIALAAPFTLGNLVRIFGRHKLYIKNSSIVEQLAHIDTVVFDKTGTLTTSTKNTITYEGVTLTKEEKSLLTSTLRASNHPLSRSLYAVLDKNNIQTLDDFKEEVGHGITGVINNHHIKIGSYGFVNTLHHPVEKELRKTTVHISTDNQYKGCYVFYNEYRDSVKQVFDQLKSTVNIVILSGDNDGEKDYLKTLLPPDTTVLFNQKPEDKLRYIKNQQKEGKQVLMIGDGLNDAGALAQSDVGISISENVNIFSPACDGILDASKFKDIPKFLALSKKGIQIIRYAFVFSLCYNIIGLGFAITGNLSPVVAAILMPLSSISIVIFTTIATHIVGKKLTRVQVESAFAKADPTYISES</sequence>
<dbReference type="Proteomes" id="UP001596043">
    <property type="component" value="Unassembled WGS sequence"/>
</dbReference>
<name>A0ABV9HZM4_9FLAO</name>
<protein>
    <submittedName>
        <fullName evidence="15">Heavy metal translocating P-type ATPase</fullName>
    </submittedName>
</protein>
<dbReference type="Pfam" id="PF12156">
    <property type="entry name" value="ATPase-cat_bd"/>
    <property type="match status" value="1"/>
</dbReference>
<dbReference type="Gene3D" id="2.70.150.10">
    <property type="entry name" value="Calcium-transporting ATPase, cytoplasmic transduction domain A"/>
    <property type="match status" value="1"/>
</dbReference>
<evidence type="ECO:0000313" key="16">
    <source>
        <dbReference type="Proteomes" id="UP001596043"/>
    </source>
</evidence>
<keyword evidence="12 13" id="KW-0472">Membrane</keyword>
<dbReference type="SUPFAM" id="SSF81665">
    <property type="entry name" value="Calcium ATPase, transmembrane domain M"/>
    <property type="match status" value="1"/>
</dbReference>
<evidence type="ECO:0000256" key="7">
    <source>
        <dbReference type="ARBA" id="ARBA00022723"/>
    </source>
</evidence>
<evidence type="ECO:0000256" key="5">
    <source>
        <dbReference type="ARBA" id="ARBA00022553"/>
    </source>
</evidence>
<dbReference type="InterPro" id="IPR001757">
    <property type="entry name" value="P_typ_ATPase"/>
</dbReference>
<dbReference type="InterPro" id="IPR023298">
    <property type="entry name" value="ATPase_P-typ_TM_dom_sf"/>
</dbReference>
<evidence type="ECO:0000259" key="14">
    <source>
        <dbReference type="PROSITE" id="PS50846"/>
    </source>
</evidence>
<dbReference type="Pfam" id="PF00122">
    <property type="entry name" value="E1-E2_ATPase"/>
    <property type="match status" value="1"/>
</dbReference>
<keyword evidence="5" id="KW-0597">Phosphoprotein</keyword>
<feature type="domain" description="HMA" evidence="14">
    <location>
        <begin position="82"/>
        <end position="148"/>
    </location>
</feature>
<dbReference type="NCBIfam" id="TIGR01494">
    <property type="entry name" value="ATPase_P-type"/>
    <property type="match status" value="1"/>
</dbReference>
<dbReference type="SUPFAM" id="SSF55008">
    <property type="entry name" value="HMA, heavy metal-associated domain"/>
    <property type="match status" value="1"/>
</dbReference>
<dbReference type="PANTHER" id="PTHR43520:SF5">
    <property type="entry name" value="CATION-TRANSPORTING P-TYPE ATPASE-RELATED"/>
    <property type="match status" value="1"/>
</dbReference>
<evidence type="ECO:0000256" key="8">
    <source>
        <dbReference type="ARBA" id="ARBA00022842"/>
    </source>
</evidence>
<feature type="transmembrane region" description="Helical" evidence="13">
    <location>
        <begin position="165"/>
        <end position="184"/>
    </location>
</feature>
<dbReference type="InterPro" id="IPR023214">
    <property type="entry name" value="HAD_sf"/>
</dbReference>
<keyword evidence="11" id="KW-0406">Ion transport</keyword>
<dbReference type="Pfam" id="PF00403">
    <property type="entry name" value="HMA"/>
    <property type="match status" value="1"/>
</dbReference>
<feature type="transmembrane region" description="Helical" evidence="13">
    <location>
        <begin position="443"/>
        <end position="461"/>
    </location>
</feature>
<feature type="transmembrane region" description="Helical" evidence="13">
    <location>
        <begin position="761"/>
        <end position="782"/>
    </location>
</feature>
<keyword evidence="16" id="KW-1185">Reference proteome</keyword>
<feature type="transmembrane region" description="Helical" evidence="13">
    <location>
        <begin position="788"/>
        <end position="808"/>
    </location>
</feature>
<evidence type="ECO:0000256" key="6">
    <source>
        <dbReference type="ARBA" id="ARBA00022692"/>
    </source>
</evidence>
<dbReference type="InterPro" id="IPR021993">
    <property type="entry name" value="ATPase-cat-bd"/>
</dbReference>
<gene>
    <name evidence="15" type="ORF">ACFO3O_13840</name>
</gene>
<evidence type="ECO:0000256" key="12">
    <source>
        <dbReference type="ARBA" id="ARBA00023136"/>
    </source>
</evidence>
<dbReference type="PANTHER" id="PTHR43520">
    <property type="entry name" value="ATP7, ISOFORM B"/>
    <property type="match status" value="1"/>
</dbReference>
<proteinExistence type="inferred from homology"/>
<dbReference type="PROSITE" id="PS50846">
    <property type="entry name" value="HMA_2"/>
    <property type="match status" value="1"/>
</dbReference>
<dbReference type="CDD" id="cd00371">
    <property type="entry name" value="HMA"/>
    <property type="match status" value="1"/>
</dbReference>
<dbReference type="SUPFAM" id="SSF81653">
    <property type="entry name" value="Calcium ATPase, transduction domain A"/>
    <property type="match status" value="1"/>
</dbReference>
<keyword evidence="6 13" id="KW-0812">Transmembrane</keyword>